<organism evidence="7 8">
    <name type="scientific">Winkia neuii subsp. anitrata</name>
    <dbReference type="NCBI Taxonomy" id="29318"/>
    <lineage>
        <taxon>Bacteria</taxon>
        <taxon>Bacillati</taxon>
        <taxon>Actinomycetota</taxon>
        <taxon>Actinomycetes</taxon>
        <taxon>Actinomycetales</taxon>
        <taxon>Actinomycetaceae</taxon>
        <taxon>Winkia</taxon>
    </lineage>
</organism>
<name>A0AB38XMN9_9ACTO</name>
<feature type="transmembrane region" description="Helical" evidence="6">
    <location>
        <begin position="308"/>
        <end position="329"/>
    </location>
</feature>
<evidence type="ECO:0000256" key="2">
    <source>
        <dbReference type="ARBA" id="ARBA00022475"/>
    </source>
</evidence>
<feature type="transmembrane region" description="Helical" evidence="6">
    <location>
        <begin position="267"/>
        <end position="288"/>
    </location>
</feature>
<dbReference type="PANTHER" id="PTHR30250">
    <property type="entry name" value="PST FAMILY PREDICTED COLANIC ACID TRANSPORTER"/>
    <property type="match status" value="1"/>
</dbReference>
<gene>
    <name evidence="7" type="ORF">PIG85_07805</name>
</gene>
<keyword evidence="3 6" id="KW-0812">Transmembrane</keyword>
<feature type="transmembrane region" description="Helical" evidence="6">
    <location>
        <begin position="130"/>
        <end position="152"/>
    </location>
</feature>
<keyword evidence="5 6" id="KW-0472">Membrane</keyword>
<evidence type="ECO:0000256" key="4">
    <source>
        <dbReference type="ARBA" id="ARBA00022989"/>
    </source>
</evidence>
<dbReference type="InterPro" id="IPR050833">
    <property type="entry name" value="Poly_Biosynth_Transport"/>
</dbReference>
<reference evidence="7" key="1">
    <citation type="submission" date="2023-01" db="EMBL/GenBank/DDBJ databases">
        <title>Comparative Genomic Analysis of the Clinically-Derived Winkia Strain NY0527 Provides Evidence into the Taxonomic Reassignment of Winkia neuii and Characterizes Their Virulence Traits.</title>
        <authorList>
            <person name="Cai X."/>
            <person name="Peng Y."/>
            <person name="Li M."/>
            <person name="Qiu Y."/>
            <person name="Wang Y."/>
            <person name="Xu L."/>
            <person name="Hou Q."/>
        </authorList>
    </citation>
    <scope>NUCLEOTIDE SEQUENCE</scope>
    <source>
        <strain evidence="7">NY0527</strain>
    </source>
</reference>
<dbReference type="RefSeq" id="WP_004807501.1">
    <property type="nucleotide sequence ID" value="NZ_CP116394.1"/>
</dbReference>
<dbReference type="PANTHER" id="PTHR30250:SF11">
    <property type="entry name" value="O-ANTIGEN TRANSPORTER-RELATED"/>
    <property type="match status" value="1"/>
</dbReference>
<evidence type="ECO:0000313" key="8">
    <source>
        <dbReference type="Proteomes" id="UP001211044"/>
    </source>
</evidence>
<evidence type="ECO:0000256" key="5">
    <source>
        <dbReference type="ARBA" id="ARBA00023136"/>
    </source>
</evidence>
<dbReference type="EMBL" id="CP116394">
    <property type="protein sequence ID" value="WCE45553.1"/>
    <property type="molecule type" value="Genomic_DNA"/>
</dbReference>
<feature type="transmembrane region" description="Helical" evidence="6">
    <location>
        <begin position="98"/>
        <end position="118"/>
    </location>
</feature>
<keyword evidence="4 6" id="KW-1133">Transmembrane helix</keyword>
<evidence type="ECO:0000313" key="7">
    <source>
        <dbReference type="EMBL" id="WCE45553.1"/>
    </source>
</evidence>
<feature type="transmembrane region" description="Helical" evidence="6">
    <location>
        <begin position="164"/>
        <end position="182"/>
    </location>
</feature>
<dbReference type="KEGG" id="wne:PIG85_07805"/>
<evidence type="ECO:0000256" key="1">
    <source>
        <dbReference type="ARBA" id="ARBA00004651"/>
    </source>
</evidence>
<protein>
    <submittedName>
        <fullName evidence="7">Oligosaccharide flippase family protein</fullName>
    </submittedName>
</protein>
<keyword evidence="2" id="KW-1003">Cell membrane</keyword>
<dbReference type="Proteomes" id="UP001211044">
    <property type="component" value="Chromosome"/>
</dbReference>
<evidence type="ECO:0000256" key="3">
    <source>
        <dbReference type="ARBA" id="ARBA00022692"/>
    </source>
</evidence>
<feature type="transmembrane region" description="Helical" evidence="6">
    <location>
        <begin position="373"/>
        <end position="390"/>
    </location>
</feature>
<evidence type="ECO:0000256" key="6">
    <source>
        <dbReference type="SAM" id="Phobius"/>
    </source>
</evidence>
<feature type="transmembrane region" description="Helical" evidence="6">
    <location>
        <begin position="349"/>
        <end position="366"/>
    </location>
</feature>
<comment type="subcellular location">
    <subcellularLocation>
        <location evidence="1">Cell membrane</location>
        <topology evidence="1">Multi-pass membrane protein</topology>
    </subcellularLocation>
</comment>
<feature type="transmembrane region" description="Helical" evidence="6">
    <location>
        <begin position="20"/>
        <end position="45"/>
    </location>
</feature>
<dbReference type="AlphaFoldDB" id="A0AB38XMN9"/>
<sequence>MNFRERTAKWVQIQKKKSPILAAILTLMSGTMLSQVVTFIFQIFINRIYTDYEKGLFGIYGTITTFVIAVAALRFDITLILPKDNVSARVLKKLATRSIVVSSLLTSLFCIVFSKALTDHYHHSPELAKWLMVSGITVFLLAEITNIQYWLTRQERFGELASNRVLQTVSIVVLQLVMGLVLHGSLTGLVIGTMAGQLIAFIAIHIRTPELRRPLPEDAPSMRSMLVRYKNMPLLNGPNVLVDSIRNMGINLLIGSVAVAALGQFQLAWAIMQVPIALIAGSVSQVFLKKLAVTEPGKMRTLVRFTLVRAAMVAVVPFAALFVVAPWLFPFLFGAQWDQAGYFAQALTPWLYMTVLTSPISNIFVVTENQKQMLVFAIFYCVVPLAWLWFSPLALLPSIFVLGALMAFLLVVQLVMAWCCAARYDKRA</sequence>
<dbReference type="Pfam" id="PF13440">
    <property type="entry name" value="Polysacc_synt_3"/>
    <property type="match status" value="1"/>
</dbReference>
<feature type="transmembrane region" description="Helical" evidence="6">
    <location>
        <begin position="57"/>
        <end position="77"/>
    </location>
</feature>
<accession>A0AB38XMN9</accession>
<feature type="transmembrane region" description="Helical" evidence="6">
    <location>
        <begin position="396"/>
        <end position="421"/>
    </location>
</feature>
<proteinExistence type="predicted"/>
<dbReference type="GO" id="GO:0005886">
    <property type="term" value="C:plasma membrane"/>
    <property type="evidence" value="ECO:0007669"/>
    <property type="project" value="UniProtKB-SubCell"/>
</dbReference>